<dbReference type="InterPro" id="IPR000182">
    <property type="entry name" value="GNAT_dom"/>
</dbReference>
<comment type="caution">
    <text evidence="5">The sequence shown here is derived from an EMBL/GenBank/DDBJ whole genome shotgun (WGS) entry which is preliminary data.</text>
</comment>
<dbReference type="PANTHER" id="PTHR43792">
    <property type="entry name" value="GNAT FAMILY, PUTATIVE (AFU_ORTHOLOGUE AFUA_3G00765)-RELATED-RELATED"/>
    <property type="match status" value="1"/>
</dbReference>
<accession>A0A1E5XJQ7</accession>
<dbReference type="InterPro" id="IPR051531">
    <property type="entry name" value="N-acetyltransferase"/>
</dbReference>
<comment type="similarity">
    <text evidence="3">Belongs to the acetyltransferase family. RimJ subfamily.</text>
</comment>
<evidence type="ECO:0000256" key="3">
    <source>
        <dbReference type="ARBA" id="ARBA00038502"/>
    </source>
</evidence>
<dbReference type="PROSITE" id="PS51186">
    <property type="entry name" value="GNAT"/>
    <property type="match status" value="1"/>
</dbReference>
<proteinExistence type="inferred from homology"/>
<keyword evidence="6" id="KW-1185">Reference proteome</keyword>
<reference evidence="5 6" key="1">
    <citation type="journal article" date="2015" name="Genome Announc.">
        <title>Genome Assemblies of Three Soil-Associated Devosia species: D. insulae, D. limi, and D. soli.</title>
        <authorList>
            <person name="Hassan Y.I."/>
            <person name="Lepp D."/>
            <person name="Zhou T."/>
        </authorList>
    </citation>
    <scope>NUCLEOTIDE SEQUENCE [LARGE SCALE GENOMIC DNA]</scope>
    <source>
        <strain evidence="5 6">DS-56</strain>
    </source>
</reference>
<gene>
    <name evidence="5" type="ORF">VW23_002745</name>
</gene>
<dbReference type="OrthoDB" id="9804153at2"/>
<evidence type="ECO:0000259" key="4">
    <source>
        <dbReference type="PROSITE" id="PS51186"/>
    </source>
</evidence>
<protein>
    <recommendedName>
        <fullName evidence="4">N-acetyltransferase domain-containing protein</fullName>
    </recommendedName>
</protein>
<sequence>MTTLEDDDDYVPRRRTQLMGPAAQAKALAEATAKLAARRQRDALPHRIETPRLVLRAPIRGDVPDLVKLADNKAIADKLSRLPHPYTRADGIGFIEIIAQRPDERPYAITLNDQFIGVVGFTFHEGQLPELGYWLGEPYWGRGIMSEAVKGLVEAAFGTRLFPRLKARALASNDGSLNVLAKAGFIRTGDGTDPAGTLKDKPIVFFELEQPKWS</sequence>
<organism evidence="5 6">
    <name type="scientific">Devosia insulae DS-56</name>
    <dbReference type="NCBI Taxonomy" id="1116389"/>
    <lineage>
        <taxon>Bacteria</taxon>
        <taxon>Pseudomonadati</taxon>
        <taxon>Pseudomonadota</taxon>
        <taxon>Alphaproteobacteria</taxon>
        <taxon>Hyphomicrobiales</taxon>
        <taxon>Devosiaceae</taxon>
        <taxon>Devosia</taxon>
    </lineage>
</organism>
<dbReference type="Proteomes" id="UP000095463">
    <property type="component" value="Unassembled WGS sequence"/>
</dbReference>
<name>A0A1E5XJQ7_9HYPH</name>
<dbReference type="RefSeq" id="WP_069911863.1">
    <property type="nucleotide sequence ID" value="NZ_LAJE02000353.1"/>
</dbReference>
<evidence type="ECO:0000256" key="2">
    <source>
        <dbReference type="ARBA" id="ARBA00023315"/>
    </source>
</evidence>
<dbReference type="PANTHER" id="PTHR43792:SF8">
    <property type="entry name" value="[RIBOSOMAL PROTEIN US5]-ALANINE N-ACETYLTRANSFERASE"/>
    <property type="match status" value="1"/>
</dbReference>
<evidence type="ECO:0000313" key="6">
    <source>
        <dbReference type="Proteomes" id="UP000095463"/>
    </source>
</evidence>
<evidence type="ECO:0000313" key="5">
    <source>
        <dbReference type="EMBL" id="OEO28828.1"/>
    </source>
</evidence>
<evidence type="ECO:0000256" key="1">
    <source>
        <dbReference type="ARBA" id="ARBA00022679"/>
    </source>
</evidence>
<feature type="domain" description="N-acetyltransferase" evidence="4">
    <location>
        <begin position="53"/>
        <end position="204"/>
    </location>
</feature>
<dbReference type="AlphaFoldDB" id="A0A1E5XJQ7"/>
<keyword evidence="1" id="KW-0808">Transferase</keyword>
<dbReference type="Pfam" id="PF13302">
    <property type="entry name" value="Acetyltransf_3"/>
    <property type="match status" value="1"/>
</dbReference>
<dbReference type="InterPro" id="IPR016181">
    <property type="entry name" value="Acyl_CoA_acyltransferase"/>
</dbReference>
<keyword evidence="2" id="KW-0012">Acyltransferase</keyword>
<dbReference type="GO" id="GO:0016747">
    <property type="term" value="F:acyltransferase activity, transferring groups other than amino-acyl groups"/>
    <property type="evidence" value="ECO:0007669"/>
    <property type="project" value="InterPro"/>
</dbReference>
<dbReference type="Gene3D" id="3.40.630.30">
    <property type="match status" value="1"/>
</dbReference>
<dbReference type="EMBL" id="LAJE02000353">
    <property type="protein sequence ID" value="OEO28828.1"/>
    <property type="molecule type" value="Genomic_DNA"/>
</dbReference>
<dbReference type="SUPFAM" id="SSF55729">
    <property type="entry name" value="Acyl-CoA N-acyltransferases (Nat)"/>
    <property type="match status" value="1"/>
</dbReference>